<proteinExistence type="predicted"/>
<keyword evidence="2" id="KW-1185">Reference proteome</keyword>
<dbReference type="Proteomes" id="UP001219525">
    <property type="component" value="Unassembled WGS sequence"/>
</dbReference>
<name>A0AAD6VFX6_9AGAR</name>
<dbReference type="EMBL" id="JARJCW010000027">
    <property type="protein sequence ID" value="KAJ7210822.1"/>
    <property type="molecule type" value="Genomic_DNA"/>
</dbReference>
<protein>
    <submittedName>
        <fullName evidence="1">Uncharacterized protein</fullName>
    </submittedName>
</protein>
<gene>
    <name evidence="1" type="ORF">GGX14DRAFT_394447</name>
</gene>
<evidence type="ECO:0000313" key="1">
    <source>
        <dbReference type="EMBL" id="KAJ7210822.1"/>
    </source>
</evidence>
<dbReference type="AlphaFoldDB" id="A0AAD6VFX6"/>
<comment type="caution">
    <text evidence="1">The sequence shown here is derived from an EMBL/GenBank/DDBJ whole genome shotgun (WGS) entry which is preliminary data.</text>
</comment>
<organism evidence="1 2">
    <name type="scientific">Mycena pura</name>
    <dbReference type="NCBI Taxonomy" id="153505"/>
    <lineage>
        <taxon>Eukaryota</taxon>
        <taxon>Fungi</taxon>
        <taxon>Dikarya</taxon>
        <taxon>Basidiomycota</taxon>
        <taxon>Agaricomycotina</taxon>
        <taxon>Agaricomycetes</taxon>
        <taxon>Agaricomycetidae</taxon>
        <taxon>Agaricales</taxon>
        <taxon>Marasmiineae</taxon>
        <taxon>Mycenaceae</taxon>
        <taxon>Mycena</taxon>
    </lineage>
</organism>
<sequence>MPRPLCRCPPCDMLPNHGRLSQSIYENNGTGTRPVPLLMAKSHFPTLQNGTECSGVGLAVPVIYFGMGLPRVPVLGPVPVPVLAHISVNFCSRSHQECNKIFCLSSKTVYKNGYYYRKLAHAKGQIWFPNPPSDVIGASASVPVRPLLQVRHRRHP</sequence>
<accession>A0AAD6VFX6</accession>
<evidence type="ECO:0000313" key="2">
    <source>
        <dbReference type="Proteomes" id="UP001219525"/>
    </source>
</evidence>
<reference evidence="1" key="1">
    <citation type="submission" date="2023-03" db="EMBL/GenBank/DDBJ databases">
        <title>Massive genome expansion in bonnet fungi (Mycena s.s.) driven by repeated elements and novel gene families across ecological guilds.</title>
        <authorList>
            <consortium name="Lawrence Berkeley National Laboratory"/>
            <person name="Harder C.B."/>
            <person name="Miyauchi S."/>
            <person name="Viragh M."/>
            <person name="Kuo A."/>
            <person name="Thoen E."/>
            <person name="Andreopoulos B."/>
            <person name="Lu D."/>
            <person name="Skrede I."/>
            <person name="Drula E."/>
            <person name="Henrissat B."/>
            <person name="Morin E."/>
            <person name="Kohler A."/>
            <person name="Barry K."/>
            <person name="LaButti K."/>
            <person name="Morin E."/>
            <person name="Salamov A."/>
            <person name="Lipzen A."/>
            <person name="Mereny Z."/>
            <person name="Hegedus B."/>
            <person name="Baldrian P."/>
            <person name="Stursova M."/>
            <person name="Weitz H."/>
            <person name="Taylor A."/>
            <person name="Grigoriev I.V."/>
            <person name="Nagy L.G."/>
            <person name="Martin F."/>
            <person name="Kauserud H."/>
        </authorList>
    </citation>
    <scope>NUCLEOTIDE SEQUENCE</scope>
    <source>
        <strain evidence="1">9144</strain>
    </source>
</reference>